<dbReference type="EMBL" id="JAXUIC010000011">
    <property type="protein sequence ID" value="KAK4565073.1"/>
    <property type="molecule type" value="Genomic_DNA"/>
</dbReference>
<dbReference type="InterPro" id="IPR058192">
    <property type="entry name" value="WHD_ROQ1-like"/>
</dbReference>
<evidence type="ECO:0000313" key="9">
    <source>
        <dbReference type="Proteomes" id="UP001324115"/>
    </source>
</evidence>
<feature type="region of interest" description="Disordered" evidence="4">
    <location>
        <begin position="1055"/>
        <end position="1095"/>
    </location>
</feature>
<dbReference type="EMBL" id="JAXUIC010000011">
    <property type="protein sequence ID" value="KAK4565071.1"/>
    <property type="molecule type" value="Genomic_DNA"/>
</dbReference>
<dbReference type="Pfam" id="PF01582">
    <property type="entry name" value="TIR"/>
    <property type="match status" value="1"/>
</dbReference>
<dbReference type="PANTHER" id="PTHR11017:SF568">
    <property type="entry name" value="ADP-RIBOSYL CYCLASE_CYCLIC ADP-RIBOSE HYDROLASE"/>
    <property type="match status" value="1"/>
</dbReference>
<evidence type="ECO:0000313" key="6">
    <source>
        <dbReference type="EMBL" id="KAK4565071.1"/>
    </source>
</evidence>
<dbReference type="InterPro" id="IPR042197">
    <property type="entry name" value="Apaf_helical"/>
</dbReference>
<protein>
    <recommendedName>
        <fullName evidence="5">TIR domain-containing protein</fullName>
    </recommendedName>
</protein>
<dbReference type="GO" id="GO:0007165">
    <property type="term" value="P:signal transduction"/>
    <property type="evidence" value="ECO:0007669"/>
    <property type="project" value="InterPro"/>
</dbReference>
<dbReference type="GO" id="GO:0043531">
    <property type="term" value="F:ADP binding"/>
    <property type="evidence" value="ECO:0007669"/>
    <property type="project" value="InterPro"/>
</dbReference>
<name>A0AAN7ICJ2_QUERU</name>
<dbReference type="Proteomes" id="UP001324115">
    <property type="component" value="Unassembled WGS sequence"/>
</dbReference>
<keyword evidence="1" id="KW-0433">Leucine-rich repeat</keyword>
<dbReference type="SUPFAM" id="SSF52540">
    <property type="entry name" value="P-loop containing nucleoside triphosphate hydrolases"/>
    <property type="match status" value="1"/>
</dbReference>
<keyword evidence="2" id="KW-0677">Repeat</keyword>
<comment type="caution">
    <text evidence="6">The sequence shown here is derived from an EMBL/GenBank/DDBJ whole genome shotgun (WGS) entry which is preliminary data.</text>
</comment>
<accession>A0AAN7ICJ2</accession>
<evidence type="ECO:0000256" key="4">
    <source>
        <dbReference type="SAM" id="MobiDB-lite"/>
    </source>
</evidence>
<dbReference type="PRINTS" id="PR00364">
    <property type="entry name" value="DISEASERSIST"/>
</dbReference>
<keyword evidence="3" id="KW-0520">NAD</keyword>
<dbReference type="InterPro" id="IPR035897">
    <property type="entry name" value="Toll_tir_struct_dom_sf"/>
</dbReference>
<evidence type="ECO:0000256" key="3">
    <source>
        <dbReference type="ARBA" id="ARBA00023027"/>
    </source>
</evidence>
<dbReference type="Gene3D" id="3.80.10.10">
    <property type="entry name" value="Ribonuclease Inhibitor"/>
    <property type="match status" value="2"/>
</dbReference>
<gene>
    <name evidence="6" type="ORF">RGQ29_006930</name>
    <name evidence="7" type="ORF">RGQ29_006931</name>
    <name evidence="8" type="ORF">RGQ29_006932</name>
</gene>
<dbReference type="GO" id="GO:0006952">
    <property type="term" value="P:defense response"/>
    <property type="evidence" value="ECO:0007669"/>
    <property type="project" value="InterPro"/>
</dbReference>
<dbReference type="InterPro" id="IPR002182">
    <property type="entry name" value="NB-ARC"/>
</dbReference>
<organism evidence="6 9">
    <name type="scientific">Quercus rubra</name>
    <name type="common">Northern red oak</name>
    <name type="synonym">Quercus borealis</name>
    <dbReference type="NCBI Taxonomy" id="3512"/>
    <lineage>
        <taxon>Eukaryota</taxon>
        <taxon>Viridiplantae</taxon>
        <taxon>Streptophyta</taxon>
        <taxon>Embryophyta</taxon>
        <taxon>Tracheophyta</taxon>
        <taxon>Spermatophyta</taxon>
        <taxon>Magnoliopsida</taxon>
        <taxon>eudicotyledons</taxon>
        <taxon>Gunneridae</taxon>
        <taxon>Pentapetalae</taxon>
        <taxon>rosids</taxon>
        <taxon>fabids</taxon>
        <taxon>Fagales</taxon>
        <taxon>Fagaceae</taxon>
        <taxon>Quercus</taxon>
    </lineage>
</organism>
<feature type="compositionally biased region" description="Polar residues" evidence="4">
    <location>
        <begin position="1055"/>
        <end position="1064"/>
    </location>
</feature>
<dbReference type="SUPFAM" id="SSF52200">
    <property type="entry name" value="Toll/Interleukin receptor TIR domain"/>
    <property type="match status" value="1"/>
</dbReference>
<dbReference type="Pfam" id="PF23282">
    <property type="entry name" value="WHD_ROQ1"/>
    <property type="match status" value="1"/>
</dbReference>
<dbReference type="InterPro" id="IPR027417">
    <property type="entry name" value="P-loop_NTPase"/>
</dbReference>
<feature type="domain" description="TIR" evidence="5">
    <location>
        <begin position="19"/>
        <end position="185"/>
    </location>
</feature>
<dbReference type="Gene3D" id="3.40.50.10140">
    <property type="entry name" value="Toll/interleukin-1 receptor homology (TIR) domain"/>
    <property type="match status" value="1"/>
</dbReference>
<dbReference type="PROSITE" id="PS50104">
    <property type="entry name" value="TIR"/>
    <property type="match status" value="1"/>
</dbReference>
<evidence type="ECO:0000256" key="1">
    <source>
        <dbReference type="ARBA" id="ARBA00022614"/>
    </source>
</evidence>
<dbReference type="FunFam" id="3.40.50.10140:FF:000007">
    <property type="entry name" value="Disease resistance protein (TIR-NBS-LRR class)"/>
    <property type="match status" value="1"/>
</dbReference>
<evidence type="ECO:0000256" key="2">
    <source>
        <dbReference type="ARBA" id="ARBA00022737"/>
    </source>
</evidence>
<dbReference type="Pfam" id="PF00931">
    <property type="entry name" value="NB-ARC"/>
    <property type="match status" value="1"/>
</dbReference>
<evidence type="ECO:0000259" key="5">
    <source>
        <dbReference type="PROSITE" id="PS50104"/>
    </source>
</evidence>
<dbReference type="InterPro" id="IPR044974">
    <property type="entry name" value="Disease_R_plants"/>
</dbReference>
<dbReference type="SUPFAM" id="SSF52058">
    <property type="entry name" value="L domain-like"/>
    <property type="match status" value="1"/>
</dbReference>
<reference evidence="6 9" key="1">
    <citation type="journal article" date="2023" name="G3 (Bethesda)">
        <title>A haplotype-resolved chromosome-scale genome for Quercus rubra L. provides insights into the genetics of adaptive traits for red oak species.</title>
        <authorList>
            <person name="Kapoor B."/>
            <person name="Jenkins J."/>
            <person name="Schmutz J."/>
            <person name="Zhebentyayeva T."/>
            <person name="Kuelheim C."/>
            <person name="Coggeshall M."/>
            <person name="Heim C."/>
            <person name="Lasky J.R."/>
            <person name="Leites L."/>
            <person name="Islam-Faridi N."/>
            <person name="Romero-Severson J."/>
            <person name="DeLeo V.L."/>
            <person name="Lucas S.M."/>
            <person name="Lazic D."/>
            <person name="Gailing O."/>
            <person name="Carlson J."/>
            <person name="Staton M."/>
        </authorList>
    </citation>
    <scope>NUCLEOTIDE SEQUENCE [LARGE SCALE GENOMIC DNA]</scope>
    <source>
        <strain evidence="6">Pseudo-F2</strain>
    </source>
</reference>
<dbReference type="EMBL" id="JAXUIC010000011">
    <property type="protein sequence ID" value="KAK4565072.1"/>
    <property type="molecule type" value="Genomic_DNA"/>
</dbReference>
<dbReference type="InterPro" id="IPR032675">
    <property type="entry name" value="LRR_dom_sf"/>
</dbReference>
<evidence type="ECO:0000313" key="8">
    <source>
        <dbReference type="EMBL" id="KAK4565073.1"/>
    </source>
</evidence>
<dbReference type="PANTHER" id="PTHR11017">
    <property type="entry name" value="LEUCINE-RICH REPEAT-CONTAINING PROTEIN"/>
    <property type="match status" value="1"/>
</dbReference>
<evidence type="ECO:0000313" key="7">
    <source>
        <dbReference type="EMBL" id="KAK4565072.1"/>
    </source>
</evidence>
<dbReference type="Gene3D" id="3.40.50.300">
    <property type="entry name" value="P-loop containing nucleotide triphosphate hydrolases"/>
    <property type="match status" value="1"/>
</dbReference>
<dbReference type="InterPro" id="IPR003593">
    <property type="entry name" value="AAA+_ATPase"/>
</dbReference>
<proteinExistence type="predicted"/>
<dbReference type="SMART" id="SM00382">
    <property type="entry name" value="AAA"/>
    <property type="match status" value="1"/>
</dbReference>
<keyword evidence="9" id="KW-1185">Reference proteome</keyword>
<dbReference type="InterPro" id="IPR000157">
    <property type="entry name" value="TIR_dom"/>
</dbReference>
<dbReference type="SMART" id="SM00255">
    <property type="entry name" value="TIR"/>
    <property type="match status" value="1"/>
</dbReference>
<sequence>MAAFPTNEGDSFSSSTQKWDYDVFLSFRGEDTRHGFAGHLYQALCDKGFNTFIDNEDLQRGEDISAELIKAIKSSMISIIIFSQNYASSTWCLEELTEIIECKKNGQRVLPVFYKVDPSEVRRHKGSFGSALTTHEKKFENNREKVLRWRAALCEAASLSGWHCEDGSPEYKCIQGIIRVVSRAKLHRTKLFVAKYPIGVDSRAKVVENLLDIKLNDVRVVGIHGLGGIGKTTIAKAVYNRVADLFDGSSFLMNVREKSGTDRSRIELQEQLLSEILGSKKFKVCSTFQGIKEIEERLSRKKILLILDDVDELVQVENFLGKCDWLANGSRVIITTRDRHVLTTLEIDPLIYEVVQLDQYEALQLFSKCAFKKDEPEADYLQLTNQFICYTNGLPLALEIIGSDLRGRDICQWESELEKYKNIPNEKIQEILKVSFEGLGKNEQDIFLDIACFFKGLSKDYVVNILAACNLYPDSGIQKLIEKCLISVEFDNLWMHDLLQQMGREIGKRTRLWRYDDALEVLTENTGSDEIRGIMLCSHKPTMVTLAAKAFKRMGNLKFLKVHNVNICNELKYLPNGLRILDLPNYPFPLPSNFCLHKKLVTLNMPRSCIRLEKLFKQEFQFPNLKSINLSGCESITKLPNLCAPNLEKLDLSFCKNLVECHESLGFLDKLQKLHLSRCEKFQNLPSHFTWKSLSNFDISSCSSIEFFFSKESCARLFCQSISLNGLYAYCCKNVVDLEDINDKLPPTEVLYIFTGKSRFWHDLCYNLEAEAFLDLSNVQNLDLSNVGNLIELDFLMKSDYFPVLVHLYLNDINIITIPESITKFTRLLTLGITHCKYLREISRLPRSIMIVYILNSHSLHPQSSNGLFSKFGAFWQPKQNPFGIEDYELILPGSEIPKWFNHQSVGNYISFCIHRYSPKLFCCVVFKPESIDLEVSLKLNGIELNVWSLAVIACPMDMTCNHIRFFMVRNLEHLNLFERNLVEFEFKSYSDKILRCGVHVECICPLFHDLSTDTHPPTSIPAFPICSISSTVTTSLHLLNFCLKLSNLNSVETTYTDSDSPSEGSHDDECDSSLSLCTSPPPQPQATVPDDASHISLPSTIDLPNNMTDMFESRLGLPGLGIGSTVSEGFHLGSSSMAHNYLSDDESDFNLYSPSKKMRKS</sequence>
<dbReference type="Gene3D" id="1.10.8.430">
    <property type="entry name" value="Helical domain of apoptotic protease-activating factors"/>
    <property type="match status" value="1"/>
</dbReference>
<dbReference type="AlphaFoldDB" id="A0AAN7ICJ2"/>